<reference evidence="1 2" key="1">
    <citation type="submission" date="2017-08" db="EMBL/GenBank/DDBJ databases">
        <title>Infants hospitalized years apart are colonized by the same room-sourced microbial strains.</title>
        <authorList>
            <person name="Brooks B."/>
            <person name="Olm M.R."/>
            <person name="Firek B.A."/>
            <person name="Baker R."/>
            <person name="Thomas B.C."/>
            <person name="Morowitz M.J."/>
            <person name="Banfield J.F."/>
        </authorList>
    </citation>
    <scope>NUCLEOTIDE SEQUENCE [LARGE SCALE GENOMIC DNA]</scope>
    <source>
        <strain evidence="1">S2_006_000_R2_64</strain>
    </source>
</reference>
<dbReference type="EMBL" id="QFOT01000053">
    <property type="protein sequence ID" value="PZP55735.1"/>
    <property type="molecule type" value="Genomic_DNA"/>
</dbReference>
<evidence type="ECO:0000313" key="1">
    <source>
        <dbReference type="EMBL" id="PZP55735.1"/>
    </source>
</evidence>
<protein>
    <recommendedName>
        <fullName evidence="3">Lipoprotein</fullName>
    </recommendedName>
</protein>
<dbReference type="PROSITE" id="PS51257">
    <property type="entry name" value="PROKAR_LIPOPROTEIN"/>
    <property type="match status" value="1"/>
</dbReference>
<evidence type="ECO:0000313" key="2">
    <source>
        <dbReference type="Proteomes" id="UP000249739"/>
    </source>
</evidence>
<gene>
    <name evidence="1" type="ORF">DI586_05920</name>
</gene>
<name>A0A2W5FIB1_9BACT</name>
<dbReference type="Proteomes" id="UP000249739">
    <property type="component" value="Unassembled WGS sequence"/>
</dbReference>
<comment type="caution">
    <text evidence="1">The sequence shown here is derived from an EMBL/GenBank/DDBJ whole genome shotgun (WGS) entry which is preliminary data.</text>
</comment>
<proteinExistence type="predicted"/>
<dbReference type="AlphaFoldDB" id="A0A2W5FIB1"/>
<evidence type="ECO:0008006" key="3">
    <source>
        <dbReference type="Google" id="ProtNLM"/>
    </source>
</evidence>
<sequence>MKKILTAIFLPAALSGCATLDEFTDRYSRGYRSGYGVPAPRSSVFSRENQNFGITRHNLLTRELFETRPRPHVAKDVRIVDFQSASQDIQKACTQTEHLPVIRQGASDSGDYRSVLIYDIDENGQIINTEIDANLHIGKIGISLAALNGVKRTKFLPPVFNDQRLYCRNVTDTLVWYTKNIITNVSIREVGPHVNKLEW</sequence>
<accession>A0A2W5FIB1</accession>
<organism evidence="1 2">
    <name type="scientific">Micavibrio aeruginosavorus</name>
    <dbReference type="NCBI Taxonomy" id="349221"/>
    <lineage>
        <taxon>Bacteria</taxon>
        <taxon>Pseudomonadati</taxon>
        <taxon>Bdellovibrionota</taxon>
        <taxon>Bdellovibrionia</taxon>
        <taxon>Bdellovibrionales</taxon>
        <taxon>Pseudobdellovibrionaceae</taxon>
        <taxon>Micavibrio</taxon>
    </lineage>
</organism>